<gene>
    <name evidence="2" type="ORF">CC99x_007720</name>
    <name evidence="1" type="ORF">CC99x_02394</name>
</gene>
<evidence type="ECO:0000313" key="1">
    <source>
        <dbReference type="EMBL" id="KRG17426.1"/>
    </source>
</evidence>
<evidence type="ECO:0000313" key="3">
    <source>
        <dbReference type="Proteomes" id="UP000051494"/>
    </source>
</evidence>
<accession>A0A0Q9YI84</accession>
<dbReference type="EMBL" id="LKHV01000017">
    <property type="protein sequence ID" value="KRG17426.1"/>
    <property type="molecule type" value="Genomic_DNA"/>
</dbReference>
<proteinExistence type="predicted"/>
<dbReference type="InterPro" id="IPR021457">
    <property type="entry name" value="DUF3108"/>
</dbReference>
<reference evidence="2" key="3">
    <citation type="submission" date="2021-06" db="EMBL/GenBank/DDBJ databases">
        <title>Genomic Description and Analysis of Intracellular Bacteria, Candidatus Berkiella cookevillensis and Candidatus Berkiella aquae.</title>
        <authorList>
            <person name="Kidane D.T."/>
            <person name="Mehari Y.T."/>
            <person name="Rice F.C."/>
            <person name="Arivett B.A."/>
            <person name="Farone A.L."/>
            <person name="Berk S.G."/>
            <person name="Farone M.B."/>
        </authorList>
    </citation>
    <scope>NUCLEOTIDE SEQUENCE</scope>
    <source>
        <strain evidence="2">CC99</strain>
    </source>
</reference>
<dbReference type="AlphaFoldDB" id="A0A0Q9YI84"/>
<dbReference type="STRING" id="437022.CC99x_02394"/>
<comment type="caution">
    <text evidence="1">The sequence shown here is derived from an EMBL/GenBank/DDBJ whole genome shotgun (WGS) entry which is preliminary data.</text>
</comment>
<dbReference type="RefSeq" id="WP_057625483.1">
    <property type="nucleotide sequence ID" value="NZ_LKHV02000001.1"/>
</dbReference>
<dbReference type="Pfam" id="PF11306">
    <property type="entry name" value="DUF3108"/>
    <property type="match status" value="1"/>
</dbReference>
<reference evidence="2" key="2">
    <citation type="journal article" date="2016" name="Genome Announc.">
        <title>Draft Genome Sequences of Two Novel Amoeba-Resistant Intranuclear Bacteria, 'Candidatus Berkiella cookevillensis' and 'Candidatus Berkiella aquae'.</title>
        <authorList>
            <person name="Mehari Y.T."/>
            <person name="Arivett B.A."/>
            <person name="Farone A.L."/>
            <person name="Gunderson J.H."/>
            <person name="Farone M.B."/>
        </authorList>
    </citation>
    <scope>NUCLEOTIDE SEQUENCE</scope>
    <source>
        <strain evidence="2">CC99</strain>
    </source>
</reference>
<dbReference type="OrthoDB" id="6007799at2"/>
<keyword evidence="3" id="KW-1185">Reference proteome</keyword>
<name>A0A0Q9YI84_9GAMM</name>
<protein>
    <submittedName>
        <fullName evidence="2">DUF3108 domain-containing protein</fullName>
    </submittedName>
</protein>
<dbReference type="Proteomes" id="UP000051494">
    <property type="component" value="Unassembled WGS sequence"/>
</dbReference>
<dbReference type="EMBL" id="LKHV02000001">
    <property type="protein sequence ID" value="MCS5708791.1"/>
    <property type="molecule type" value="Genomic_DNA"/>
</dbReference>
<sequence length="266" mass="31195">MKHPIPQIHFWFLSTIAAVLIWLTSPAVKAYIKQDTSQTQSNAFPLAEYEARYNVKYFGVTAGESIHRLQRKQDGSYHFESKTKPTVKLLPYQYHESTDFAWEKNQIKPQNYFYDIHEGKRSKRGNVAFDWENKTLGNKVSKEPWEMAIPNNVQDKLTQMLRLRYDLTQNKTNLVYTVAEDDEVKTYSFRILGEEEVKTPLGTFIAVKVEHVHRKGHRTNTWFAKKLNYLPIKVNQLRKGRVVGEGEITYLHWTNQEKEKEGLKKG</sequence>
<evidence type="ECO:0000313" key="2">
    <source>
        <dbReference type="EMBL" id="MCS5708791.1"/>
    </source>
</evidence>
<organism evidence="1">
    <name type="scientific">Candidatus Berkiella cookevillensis</name>
    <dbReference type="NCBI Taxonomy" id="437022"/>
    <lineage>
        <taxon>Bacteria</taxon>
        <taxon>Pseudomonadati</taxon>
        <taxon>Pseudomonadota</taxon>
        <taxon>Gammaproteobacteria</taxon>
        <taxon>Candidatus Berkiellales</taxon>
        <taxon>Candidatus Berkiellaceae</taxon>
        <taxon>Candidatus Berkiella</taxon>
    </lineage>
</organism>
<reference evidence="1" key="1">
    <citation type="submission" date="2015-09" db="EMBL/GenBank/DDBJ databases">
        <title>Draft Genome Sequences of Two Novel Amoeba-resistant Intranuclear Bacteria, Candidatus Berkiella cookevillensis and Candidatus Berkiella aquae.</title>
        <authorList>
            <person name="Mehari Y.T."/>
            <person name="Arivett B.A."/>
            <person name="Farone A.L."/>
            <person name="Gunderson J.H."/>
            <person name="Farone M.B."/>
        </authorList>
    </citation>
    <scope>NUCLEOTIDE SEQUENCE [LARGE SCALE GENOMIC DNA]</scope>
    <source>
        <strain evidence="1">CC99</strain>
    </source>
</reference>